<evidence type="ECO:0000256" key="1">
    <source>
        <dbReference type="ARBA" id="ARBA00008853"/>
    </source>
</evidence>
<dbReference type="PANTHER" id="PTHR10907:SF47">
    <property type="entry name" value="REGUCALCIN"/>
    <property type="match status" value="1"/>
</dbReference>
<evidence type="ECO:0000259" key="4">
    <source>
        <dbReference type="Pfam" id="PF08450"/>
    </source>
</evidence>
<dbReference type="PANTHER" id="PTHR10907">
    <property type="entry name" value="REGUCALCIN"/>
    <property type="match status" value="1"/>
</dbReference>
<feature type="domain" description="SMP-30/Gluconolactonase/LRE-like region" evidence="4">
    <location>
        <begin position="14"/>
        <end position="254"/>
    </location>
</feature>
<evidence type="ECO:0000256" key="2">
    <source>
        <dbReference type="PIRSR" id="PIRSR605511-1"/>
    </source>
</evidence>
<dbReference type="GO" id="GO:0019853">
    <property type="term" value="P:L-ascorbic acid biosynthetic process"/>
    <property type="evidence" value="ECO:0007669"/>
    <property type="project" value="TreeGrafter"/>
</dbReference>
<feature type="binding site" evidence="3">
    <location>
        <position position="146"/>
    </location>
    <ligand>
        <name>a divalent metal cation</name>
        <dbReference type="ChEBI" id="CHEBI:60240"/>
    </ligand>
</feature>
<dbReference type="GO" id="GO:0004341">
    <property type="term" value="F:gluconolactonase activity"/>
    <property type="evidence" value="ECO:0007669"/>
    <property type="project" value="TreeGrafter"/>
</dbReference>
<feature type="binding site" evidence="3">
    <location>
        <position position="15"/>
    </location>
    <ligand>
        <name>a divalent metal cation</name>
        <dbReference type="ChEBI" id="CHEBI:60240"/>
    </ligand>
</feature>
<dbReference type="Gene3D" id="2.120.10.30">
    <property type="entry name" value="TolB, C-terminal domain"/>
    <property type="match status" value="1"/>
</dbReference>
<dbReference type="InterPro" id="IPR013658">
    <property type="entry name" value="SGL"/>
</dbReference>
<comment type="caution">
    <text evidence="5">The sequence shown here is derived from an EMBL/GenBank/DDBJ whole genome shotgun (WGS) entry which is preliminary data.</text>
</comment>
<dbReference type="Pfam" id="PF08450">
    <property type="entry name" value="SGL"/>
    <property type="match status" value="1"/>
</dbReference>
<keyword evidence="6" id="KW-1185">Reference proteome</keyword>
<feature type="active site" description="Proton donor/acceptor" evidence="2">
    <location>
        <position position="196"/>
    </location>
</feature>
<dbReference type="InterPro" id="IPR011042">
    <property type="entry name" value="6-blade_b-propeller_TolB-like"/>
</dbReference>
<proteinExistence type="inferred from homology"/>
<gene>
    <name evidence="5" type="ORF">EDD27_6630</name>
</gene>
<reference evidence="5 6" key="1">
    <citation type="submission" date="2019-01" db="EMBL/GenBank/DDBJ databases">
        <title>Sequencing the genomes of 1000 actinobacteria strains.</title>
        <authorList>
            <person name="Klenk H.-P."/>
        </authorList>
    </citation>
    <scope>NUCLEOTIDE SEQUENCE [LARGE SCALE GENOMIC DNA]</scope>
    <source>
        <strain evidence="5 6">DSM 43925</strain>
    </source>
</reference>
<evidence type="ECO:0000313" key="6">
    <source>
        <dbReference type="Proteomes" id="UP000284824"/>
    </source>
</evidence>
<feature type="binding site" evidence="3">
    <location>
        <position position="196"/>
    </location>
    <ligand>
        <name>a divalent metal cation</name>
        <dbReference type="ChEBI" id="CHEBI:60240"/>
    </ligand>
</feature>
<evidence type="ECO:0000256" key="3">
    <source>
        <dbReference type="PIRSR" id="PIRSR605511-2"/>
    </source>
</evidence>
<protein>
    <submittedName>
        <fullName evidence="5">Gluconolactonase</fullName>
    </submittedName>
</protein>
<feature type="binding site" evidence="3">
    <location>
        <position position="99"/>
    </location>
    <ligand>
        <name>substrate</name>
    </ligand>
</feature>
<dbReference type="OrthoDB" id="2633250at2"/>
<dbReference type="SUPFAM" id="SSF63829">
    <property type="entry name" value="Calcium-dependent phosphotriesterase"/>
    <property type="match status" value="1"/>
</dbReference>
<dbReference type="AlphaFoldDB" id="A0A438MDN7"/>
<dbReference type="EMBL" id="SAUN01000001">
    <property type="protein sequence ID" value="RVX43920.1"/>
    <property type="molecule type" value="Genomic_DNA"/>
</dbReference>
<dbReference type="GO" id="GO:0005509">
    <property type="term" value="F:calcium ion binding"/>
    <property type="evidence" value="ECO:0007669"/>
    <property type="project" value="TreeGrafter"/>
</dbReference>
<comment type="cofactor">
    <cofactor evidence="3">
        <name>Zn(2+)</name>
        <dbReference type="ChEBI" id="CHEBI:29105"/>
    </cofactor>
    <text evidence="3">Binds 1 divalent metal cation per subunit.</text>
</comment>
<dbReference type="InterPro" id="IPR005511">
    <property type="entry name" value="SMP-30"/>
</dbReference>
<feature type="binding site" evidence="3">
    <location>
        <position position="101"/>
    </location>
    <ligand>
        <name>substrate</name>
    </ligand>
</feature>
<comment type="similarity">
    <text evidence="1">Belongs to the SMP-30/CGR1 family.</text>
</comment>
<dbReference type="Proteomes" id="UP000284824">
    <property type="component" value="Unassembled WGS sequence"/>
</dbReference>
<keyword evidence="3" id="KW-0862">Zinc</keyword>
<organism evidence="5 6">
    <name type="scientific">Nonomuraea polychroma</name>
    <dbReference type="NCBI Taxonomy" id="46176"/>
    <lineage>
        <taxon>Bacteria</taxon>
        <taxon>Bacillati</taxon>
        <taxon>Actinomycetota</taxon>
        <taxon>Actinomycetes</taxon>
        <taxon>Streptosporangiales</taxon>
        <taxon>Streptosporangiaceae</taxon>
        <taxon>Nonomuraea</taxon>
    </lineage>
</organism>
<evidence type="ECO:0000313" key="5">
    <source>
        <dbReference type="EMBL" id="RVX43920.1"/>
    </source>
</evidence>
<keyword evidence="3" id="KW-0479">Metal-binding</keyword>
<accession>A0A438MDN7</accession>
<sequence>MQAERVTDPLAYHGEGPVWAESWGGLKWVDMFAGDLLSLDPDTGTVHRDHLTDTLTSIRPAPDGGIVAAVDRGFAVFQERAGRFVTRSVTRLWADPSIRMNDGACDPQGRFYAGSYDTTGLGRGVLHRLDPDGTHHVVLRGIDVSNGLDWSEDGLRAFYVDSPTQRIDILDFDPIEGRFGGRRPFAHVHVRDGVPDGLAVDAKGGVWVALYGGGCVRRYHPGGTWDRDVRLPVARVTACTFGGPRLDWLYVTTSRENASAPEPSAGALFRIPVDVPGVPVRAFGMRHGGSP</sequence>
<dbReference type="PRINTS" id="PR01790">
    <property type="entry name" value="SMP30FAMILY"/>
</dbReference>
<name>A0A438MDN7_9ACTN</name>